<evidence type="ECO:0000313" key="3">
    <source>
        <dbReference type="Proteomes" id="UP000663193"/>
    </source>
</evidence>
<organism evidence="2 3">
    <name type="scientific">Phaeosphaeria nodorum (strain SN15 / ATCC MYA-4574 / FGSC 10173)</name>
    <name type="common">Glume blotch fungus</name>
    <name type="synonym">Parastagonospora nodorum</name>
    <dbReference type="NCBI Taxonomy" id="321614"/>
    <lineage>
        <taxon>Eukaryota</taxon>
        <taxon>Fungi</taxon>
        <taxon>Dikarya</taxon>
        <taxon>Ascomycota</taxon>
        <taxon>Pezizomycotina</taxon>
        <taxon>Dothideomycetes</taxon>
        <taxon>Pleosporomycetidae</taxon>
        <taxon>Pleosporales</taxon>
        <taxon>Pleosporineae</taxon>
        <taxon>Phaeosphaeriaceae</taxon>
        <taxon>Parastagonospora</taxon>
    </lineage>
</organism>
<protein>
    <submittedName>
        <fullName evidence="2">Uncharacterized protein</fullName>
    </submittedName>
</protein>
<dbReference type="VEuPathDB" id="FungiDB:JI435_426960"/>
<keyword evidence="3" id="KW-1185">Reference proteome</keyword>
<proteinExistence type="predicted"/>
<dbReference type="EMBL" id="CP069023">
    <property type="protein sequence ID" value="QRC91518.1"/>
    <property type="molecule type" value="Genomic_DNA"/>
</dbReference>
<evidence type="ECO:0000313" key="2">
    <source>
        <dbReference type="EMBL" id="QRC91518.1"/>
    </source>
</evidence>
<accession>A0A7U2ET44</accession>
<feature type="region of interest" description="Disordered" evidence="1">
    <location>
        <begin position="181"/>
        <end position="222"/>
    </location>
</feature>
<dbReference type="Proteomes" id="UP000663193">
    <property type="component" value="Chromosome 1"/>
</dbReference>
<name>A0A7U2ET44_PHANO</name>
<dbReference type="AlphaFoldDB" id="A0A7U2ET44"/>
<sequence>MEENWGDMDLTLDPDFDIDDMDIYPEDFNFYHDTEGMNPEHFNPSYATTNDMCNTVDPEDTIQVRAVSQGLNNPNPPYQQYDLLPSHRIQRLESPGEGSSAHAGARRTTRTNTTKNPVIMRYQFRDIESLEKDLEQAKASGKTGDELRPYEERIVKTKTYQKKAGNEQMKHYREQAMKNVINEPNSPEETCSDPEEQKRALNRRSQRRARARKVQNYDDDFF</sequence>
<evidence type="ECO:0000256" key="1">
    <source>
        <dbReference type="SAM" id="MobiDB-lite"/>
    </source>
</evidence>
<feature type="compositionally biased region" description="Basic residues" evidence="1">
    <location>
        <begin position="200"/>
        <end position="213"/>
    </location>
</feature>
<reference evidence="3" key="1">
    <citation type="journal article" date="2021" name="BMC Genomics">
        <title>Chromosome-level genome assembly and manually-curated proteome of model necrotroph Parastagonospora nodorum Sn15 reveals a genome-wide trove of candidate effector homologs, and redundancy of virulence-related functions within an accessory chromosome.</title>
        <authorList>
            <person name="Bertazzoni S."/>
            <person name="Jones D.A.B."/>
            <person name="Phan H.T."/>
            <person name="Tan K.-C."/>
            <person name="Hane J.K."/>
        </authorList>
    </citation>
    <scope>NUCLEOTIDE SEQUENCE [LARGE SCALE GENOMIC DNA]</scope>
    <source>
        <strain evidence="3">SN15 / ATCC MYA-4574 / FGSC 10173)</strain>
    </source>
</reference>
<gene>
    <name evidence="2" type="ORF">JI435_426960</name>
</gene>